<dbReference type="PROSITE" id="PS00018">
    <property type="entry name" value="EF_HAND_1"/>
    <property type="match status" value="1"/>
</dbReference>
<gene>
    <name evidence="8 9 10" type="primary">LOC100487093</name>
</gene>
<dbReference type="Proteomes" id="UP000008143">
    <property type="component" value="Chromosome 1"/>
</dbReference>
<dbReference type="PANTHER" id="PTHR20875">
    <property type="entry name" value="EF-HAND CALCIUM-BINDING DOMAIN-CONTAINING PROTEIN 6-RELATED"/>
    <property type="match status" value="1"/>
</dbReference>
<dbReference type="CDD" id="cd00051">
    <property type="entry name" value="EFh"/>
    <property type="match status" value="1"/>
</dbReference>
<keyword evidence="2" id="KW-0479">Metal-binding</keyword>
<dbReference type="AlphaFoldDB" id="A0A8J1J2M9"/>
<evidence type="ECO:0000256" key="5">
    <source>
        <dbReference type="SAM" id="MobiDB-lite"/>
    </source>
</evidence>
<dbReference type="KEGG" id="xtr:100487093"/>
<feature type="compositionally biased region" description="Polar residues" evidence="5">
    <location>
        <begin position="91"/>
        <end position="107"/>
    </location>
</feature>
<keyword evidence="7" id="KW-1185">Reference proteome</keyword>
<evidence type="ECO:0000256" key="3">
    <source>
        <dbReference type="ARBA" id="ARBA00022737"/>
    </source>
</evidence>
<evidence type="ECO:0000313" key="7">
    <source>
        <dbReference type="Proteomes" id="UP000008143"/>
    </source>
</evidence>
<name>A0A8J1J2M9_XENTR</name>
<organism evidence="7 9">
    <name type="scientific">Xenopus tropicalis</name>
    <name type="common">Western clawed frog</name>
    <name type="synonym">Silurana tropicalis</name>
    <dbReference type="NCBI Taxonomy" id="8364"/>
    <lineage>
        <taxon>Eukaryota</taxon>
        <taxon>Metazoa</taxon>
        <taxon>Chordata</taxon>
        <taxon>Craniata</taxon>
        <taxon>Vertebrata</taxon>
        <taxon>Euteleostomi</taxon>
        <taxon>Amphibia</taxon>
        <taxon>Batrachia</taxon>
        <taxon>Anura</taxon>
        <taxon>Pipoidea</taxon>
        <taxon>Pipidae</taxon>
        <taxon>Xenopodinae</taxon>
        <taxon>Xenopus</taxon>
        <taxon>Silurana</taxon>
    </lineage>
</organism>
<evidence type="ECO:0000313" key="9">
    <source>
        <dbReference type="RefSeq" id="XP_031751290.1"/>
    </source>
</evidence>
<dbReference type="PANTHER" id="PTHR20875:SF6">
    <property type="entry name" value="EF-HAND CALCIUM-BINDING DOMAIN-CONTAINING PROTEIN 6 ISOFORM X1"/>
    <property type="match status" value="1"/>
</dbReference>
<dbReference type="InterPro" id="IPR052603">
    <property type="entry name" value="EFCB6"/>
</dbReference>
<evidence type="ECO:0000256" key="4">
    <source>
        <dbReference type="ARBA" id="ARBA00022837"/>
    </source>
</evidence>
<dbReference type="Xenbase" id="XB-GENE-29078615">
    <property type="gene designation" value="LOC100487093"/>
</dbReference>
<sequence>MEALSSCYQMEVVTALTQDVPDWAIRRYQTLPTMSNRLIVPPGPSLAKLPVIEHPLSRLGDPDTLSLRGVSRAGSAQPEEEGLWPTKPPKTASSNYSDKRSQFSPLNHNIPAGVQVTVASDENKTRLPIFGQRADIGSRAESRVSDASSRSSSFSRPGTQLRIEVDELEHILREKMRSGGYFSLRQLFKNNDPEGKGQVNRDVLLMMLTKFLGRFISSKQYQQLLLRLNLQEKTIIKFEELYAAVRDPVPSGRPTWLDPINRKAEEKTLMTASQVHVLLKDKTKQRFLDLADLISEKSEDGDVRILPPEFRHMLEQLGFYLEDEEFEKLWKRYDVDGTGVLKGDLLLKKLRNGQSREMSKAEWERKASLSIEKWLKDKFREGFRSMKEEFEKHDPQGTGKVKKKDFLSVLETFELTLKDEHFNLFLARCGLENIPSGISYVDFLRNFQDRSEKGITHKILSDPYHRFHRGGGISPLSTMTAVEAKLTNLFQADFLALLATFEKIDKFNRNVVSQQEFRAAIESRFGVEITDEEFEQLLDRIPLDEDGNVRYPHFMAMFDSRKGVPSLFDEKSTVLSVYDVPEKKEAGSGRTPEQLFKIIKGLVHKNYTIVEKEFEDLDEMNSRRLTQENMYLLLKRFDIQPAVTRGEIQKLWKTFITNQDKTLDYLEFVRHFGYSPKSACYPNAKISPPKKGDGDFKIRSKKLNCDSDILIDSVRAKVEYLWDDLQREFVDLDPYRTGFVSKEEFKDILTELCIHLNEYERERLAKKFESNTDGRVSYTEFLKPFITRRQIWKTKTNMEAVMQSPRENASPSENHPGGLESLTSRMREKLQGEWRTLRRAFRKLDMDSSGYLSLPEFKSVLKLCNFVLDEDEVYHIMSKYDQNMDGRINYKSFLEHTCKNEQSCASNTPLANSA</sequence>
<dbReference type="Pfam" id="PF13499">
    <property type="entry name" value="EF-hand_7"/>
    <property type="match status" value="2"/>
</dbReference>
<keyword evidence="4" id="KW-0106">Calcium</keyword>
<proteinExistence type="predicted"/>
<feature type="domain" description="EF-hand" evidence="6">
    <location>
        <begin position="720"/>
        <end position="755"/>
    </location>
</feature>
<feature type="domain" description="EF-hand" evidence="6">
    <location>
        <begin position="832"/>
        <end position="867"/>
    </location>
</feature>
<dbReference type="InterPro" id="IPR011992">
    <property type="entry name" value="EF-hand-dom_pair"/>
</dbReference>
<evidence type="ECO:0000313" key="8">
    <source>
        <dbReference type="RefSeq" id="XP_031751289.1"/>
    </source>
</evidence>
<dbReference type="AGR" id="Xenbase:XB-GENE-29078615"/>
<keyword evidence="1" id="KW-0597">Phosphoprotein</keyword>
<dbReference type="RefSeq" id="XP_031751289.1">
    <property type="nucleotide sequence ID" value="XM_031895429.1"/>
</dbReference>
<dbReference type="SMART" id="SM00054">
    <property type="entry name" value="EFh"/>
    <property type="match status" value="9"/>
</dbReference>
<dbReference type="PROSITE" id="PS50222">
    <property type="entry name" value="EF_HAND_2"/>
    <property type="match status" value="4"/>
</dbReference>
<dbReference type="SUPFAM" id="SSF47473">
    <property type="entry name" value="EF-hand"/>
    <property type="match status" value="4"/>
</dbReference>
<dbReference type="OrthoDB" id="26525at2759"/>
<protein>
    <submittedName>
        <fullName evidence="8 9">EF-hand calcium-binding domain-containing protein 6 isoform X1</fullName>
    </submittedName>
</protein>
<reference evidence="8 9" key="1">
    <citation type="submission" date="2025-04" db="UniProtKB">
        <authorList>
            <consortium name="RefSeq"/>
        </authorList>
    </citation>
    <scope>IDENTIFICATION</scope>
    <source>
        <strain evidence="8 9">Nigerian</strain>
        <tissue evidence="8 9">Liver and blood</tissue>
    </source>
</reference>
<dbReference type="GeneID" id="100487093"/>
<dbReference type="RefSeq" id="XP_031751290.1">
    <property type="nucleotide sequence ID" value="XM_031895430.1"/>
</dbReference>
<dbReference type="Pfam" id="PF08976">
    <property type="entry name" value="EF-hand_11"/>
    <property type="match status" value="1"/>
</dbReference>
<evidence type="ECO:0000313" key="10">
    <source>
        <dbReference type="Xenbase" id="XB-GENE-29078615"/>
    </source>
</evidence>
<evidence type="ECO:0000259" key="6">
    <source>
        <dbReference type="PROSITE" id="PS50222"/>
    </source>
</evidence>
<dbReference type="InterPro" id="IPR018247">
    <property type="entry name" value="EF_Hand_1_Ca_BS"/>
</dbReference>
<dbReference type="Gene3D" id="1.10.238.10">
    <property type="entry name" value="EF-hand"/>
    <property type="match status" value="5"/>
</dbReference>
<dbReference type="InterPro" id="IPR002048">
    <property type="entry name" value="EF_hand_dom"/>
</dbReference>
<feature type="region of interest" description="Disordered" evidence="5">
    <location>
        <begin position="60"/>
        <end position="108"/>
    </location>
</feature>
<evidence type="ECO:0000256" key="2">
    <source>
        <dbReference type="ARBA" id="ARBA00022723"/>
    </source>
</evidence>
<dbReference type="GO" id="GO:0005509">
    <property type="term" value="F:calcium ion binding"/>
    <property type="evidence" value="ECO:0007669"/>
    <property type="project" value="InterPro"/>
</dbReference>
<feature type="domain" description="EF-hand" evidence="6">
    <location>
        <begin position="868"/>
        <end position="903"/>
    </location>
</feature>
<feature type="region of interest" description="Disordered" evidence="5">
    <location>
        <begin position="803"/>
        <end position="822"/>
    </location>
</feature>
<keyword evidence="3" id="KW-0677">Repeat</keyword>
<evidence type="ECO:0000256" key="1">
    <source>
        <dbReference type="ARBA" id="ARBA00022553"/>
    </source>
</evidence>
<dbReference type="OMA" id="KVDYMWD"/>
<feature type="domain" description="EF-hand" evidence="6">
    <location>
        <begin position="321"/>
        <end position="356"/>
    </location>
</feature>
<dbReference type="InterPro" id="IPR015070">
    <property type="entry name" value="EF_hand_DJBP"/>
</dbReference>
<accession>A0A8J1J2M9</accession>